<protein>
    <submittedName>
        <fullName evidence="1">Uncharacterized protein</fullName>
    </submittedName>
</protein>
<dbReference type="OrthoDB" id="1327970at2759"/>
<evidence type="ECO:0000313" key="2">
    <source>
        <dbReference type="Proteomes" id="UP000824120"/>
    </source>
</evidence>
<organism evidence="1 2">
    <name type="scientific">Solanum commersonii</name>
    <name type="common">Commerson's wild potato</name>
    <name type="synonym">Commerson's nightshade</name>
    <dbReference type="NCBI Taxonomy" id="4109"/>
    <lineage>
        <taxon>Eukaryota</taxon>
        <taxon>Viridiplantae</taxon>
        <taxon>Streptophyta</taxon>
        <taxon>Embryophyta</taxon>
        <taxon>Tracheophyta</taxon>
        <taxon>Spermatophyta</taxon>
        <taxon>Magnoliopsida</taxon>
        <taxon>eudicotyledons</taxon>
        <taxon>Gunneridae</taxon>
        <taxon>Pentapetalae</taxon>
        <taxon>asterids</taxon>
        <taxon>lamiids</taxon>
        <taxon>Solanales</taxon>
        <taxon>Solanaceae</taxon>
        <taxon>Solanoideae</taxon>
        <taxon>Solaneae</taxon>
        <taxon>Solanum</taxon>
    </lineage>
</organism>
<comment type="caution">
    <text evidence="1">The sequence shown here is derived from an EMBL/GenBank/DDBJ whole genome shotgun (WGS) entry which is preliminary data.</text>
</comment>
<accession>A0A9J6B6D1</accession>
<keyword evidence="2" id="KW-1185">Reference proteome</keyword>
<proteinExistence type="predicted"/>
<dbReference type="EMBL" id="JACXVP010000001">
    <property type="protein sequence ID" value="KAG5632132.1"/>
    <property type="molecule type" value="Genomic_DNA"/>
</dbReference>
<dbReference type="Proteomes" id="UP000824120">
    <property type="component" value="Chromosome 1"/>
</dbReference>
<sequence length="117" mass="13343">MGTPWNVLVEINLIKGLMTLITVSNYQFNNFQEVPSQGRRLINLDKHSIPNIRRSTTYKCNNRMDQVLSVLATGGSLDIKIHRMSRRMVIEVTFSQAMILKAWMEFSMSLNLIAVAA</sequence>
<name>A0A9J6B6D1_SOLCO</name>
<reference evidence="1 2" key="1">
    <citation type="submission" date="2020-09" db="EMBL/GenBank/DDBJ databases">
        <title>De no assembly of potato wild relative species, Solanum commersonii.</title>
        <authorList>
            <person name="Cho K."/>
        </authorList>
    </citation>
    <scope>NUCLEOTIDE SEQUENCE [LARGE SCALE GENOMIC DNA]</scope>
    <source>
        <strain evidence="1">LZ3.2</strain>
        <tissue evidence="1">Leaf</tissue>
    </source>
</reference>
<dbReference type="AlphaFoldDB" id="A0A9J6B6D1"/>
<evidence type="ECO:0000313" key="1">
    <source>
        <dbReference type="EMBL" id="KAG5632132.1"/>
    </source>
</evidence>
<gene>
    <name evidence="1" type="ORF">H5410_003849</name>
</gene>